<keyword evidence="9" id="KW-0460">Magnesium</keyword>
<dbReference type="Gene3D" id="1.10.1520.10">
    <property type="entry name" value="Ribonuclease III domain"/>
    <property type="match status" value="1"/>
</dbReference>
<dbReference type="HOGENOM" id="CLU_000907_1_3_0"/>
<keyword evidence="3 9" id="KW-0698">rRNA processing</keyword>
<feature type="domain" description="RNase III" evidence="11">
    <location>
        <begin position="8"/>
        <end position="133"/>
    </location>
</feature>
<evidence type="ECO:0000256" key="4">
    <source>
        <dbReference type="ARBA" id="ARBA00022664"/>
    </source>
</evidence>
<protein>
    <recommendedName>
        <fullName evidence="9">Ribonuclease 3</fullName>
        <ecNumber evidence="9">3.1.26.3</ecNumber>
    </recommendedName>
    <alternativeName>
        <fullName evidence="9">Ribonuclease III</fullName>
        <shortName evidence="9">RNase III</shortName>
    </alternativeName>
</protein>
<gene>
    <name evidence="9" type="primary">rnc</name>
    <name evidence="12" type="ORF">Apau_1238</name>
</gene>
<dbReference type="InterPro" id="IPR014720">
    <property type="entry name" value="dsRBD_dom"/>
</dbReference>
<organism evidence="12 13">
    <name type="scientific">Aminomonas paucivorans DSM 12260</name>
    <dbReference type="NCBI Taxonomy" id="584708"/>
    <lineage>
        <taxon>Bacteria</taxon>
        <taxon>Thermotogati</taxon>
        <taxon>Synergistota</taxon>
        <taxon>Synergistia</taxon>
        <taxon>Synergistales</taxon>
        <taxon>Synergistaceae</taxon>
        <taxon>Aminomonas</taxon>
    </lineage>
</organism>
<comment type="function">
    <text evidence="9">Digests double-stranded RNA. Involved in the processing of primary rRNA transcript to yield the immediate precursors to the large and small rRNAs (23S and 16S). Processes some mRNAs, and tRNAs when they are encoded in the rRNA operon. Processes pre-crRNA and tracrRNA of type II CRISPR loci if present in the organism.</text>
</comment>
<dbReference type="PROSITE" id="PS50142">
    <property type="entry name" value="RNASE_3_2"/>
    <property type="match status" value="1"/>
</dbReference>
<keyword evidence="8 9" id="KW-0694">RNA-binding</keyword>
<comment type="catalytic activity">
    <reaction evidence="1 9">
        <text>Endonucleolytic cleavage to 5'-phosphomonoester.</text>
        <dbReference type="EC" id="3.1.26.3"/>
    </reaction>
</comment>
<dbReference type="InterPro" id="IPR036389">
    <property type="entry name" value="RNase_III_sf"/>
</dbReference>
<dbReference type="GO" id="GO:0010468">
    <property type="term" value="P:regulation of gene expression"/>
    <property type="evidence" value="ECO:0007669"/>
    <property type="project" value="TreeGrafter"/>
</dbReference>
<feature type="binding site" evidence="9">
    <location>
        <position position="48"/>
    </location>
    <ligand>
        <name>Mg(2+)</name>
        <dbReference type="ChEBI" id="CHEBI:18420"/>
    </ligand>
</feature>
<dbReference type="GO" id="GO:0006397">
    <property type="term" value="P:mRNA processing"/>
    <property type="evidence" value="ECO:0007669"/>
    <property type="project" value="UniProtKB-UniRule"/>
</dbReference>
<dbReference type="SMART" id="SM00358">
    <property type="entry name" value="DSRM"/>
    <property type="match status" value="1"/>
</dbReference>
<comment type="subcellular location">
    <subcellularLocation>
        <location evidence="9">Cytoplasm</location>
    </subcellularLocation>
</comment>
<dbReference type="PaxDb" id="584708-Apau_1238"/>
<evidence type="ECO:0000256" key="2">
    <source>
        <dbReference type="ARBA" id="ARBA00010183"/>
    </source>
</evidence>
<proteinExistence type="inferred from homology"/>
<dbReference type="SUPFAM" id="SSF54768">
    <property type="entry name" value="dsRNA-binding domain-like"/>
    <property type="match status" value="1"/>
</dbReference>
<comment type="subunit">
    <text evidence="9">Homodimer.</text>
</comment>
<evidence type="ECO:0000256" key="8">
    <source>
        <dbReference type="ARBA" id="ARBA00022884"/>
    </source>
</evidence>
<dbReference type="STRING" id="584708.Apau_1238"/>
<evidence type="ECO:0000313" key="12">
    <source>
        <dbReference type="EMBL" id="EFQ23663.1"/>
    </source>
</evidence>
<reference evidence="12 13" key="1">
    <citation type="journal article" date="2010" name="Stand. Genomic Sci.">
        <title>Non-contiguous finished genome sequence of Aminomonas paucivorans type strain (GLU-3).</title>
        <authorList>
            <person name="Pitluck S."/>
            <person name="Yasawong M."/>
            <person name="Held B."/>
            <person name="Lapidus A."/>
            <person name="Nolan M."/>
            <person name="Copeland A."/>
            <person name="Lucas S."/>
            <person name="Del Rio T.G."/>
            <person name="Tice H."/>
            <person name="Cheng J.F."/>
            <person name="Chertkov O."/>
            <person name="Goodwin L."/>
            <person name="Tapia R."/>
            <person name="Han C."/>
            <person name="Liolios K."/>
            <person name="Ivanova N."/>
            <person name="Mavromatis K."/>
            <person name="Ovchinnikova G."/>
            <person name="Pati A."/>
            <person name="Chen A."/>
            <person name="Palaniappan K."/>
            <person name="Land M."/>
            <person name="Hauser L."/>
            <person name="Chang Y.J."/>
            <person name="Jeffries C.D."/>
            <person name="Pukall R."/>
            <person name="Spring S."/>
            <person name="Rohde M."/>
            <person name="Sikorski J."/>
            <person name="Goker M."/>
            <person name="Woyke T."/>
            <person name="Bristow J."/>
            <person name="Eisen J.A."/>
            <person name="Markowitz V."/>
            <person name="Hugenholtz P."/>
            <person name="Kyrpides N.C."/>
            <person name="Klenk H.P."/>
        </authorList>
    </citation>
    <scope>NUCLEOTIDE SEQUENCE [LARGE SCALE GENOMIC DNA]</scope>
    <source>
        <strain evidence="12 13">DSM 12260</strain>
    </source>
</reference>
<keyword evidence="9" id="KW-0699">rRNA-binding</keyword>
<dbReference type="PROSITE" id="PS00517">
    <property type="entry name" value="RNASE_3_1"/>
    <property type="match status" value="1"/>
</dbReference>
<dbReference type="GO" id="GO:0005737">
    <property type="term" value="C:cytoplasm"/>
    <property type="evidence" value="ECO:0007669"/>
    <property type="project" value="UniProtKB-SubCell"/>
</dbReference>
<dbReference type="GO" id="GO:0008033">
    <property type="term" value="P:tRNA processing"/>
    <property type="evidence" value="ECO:0007669"/>
    <property type="project" value="UniProtKB-KW"/>
</dbReference>
<dbReference type="FunFam" id="1.10.1520.10:FF:000001">
    <property type="entry name" value="Ribonuclease 3"/>
    <property type="match status" value="1"/>
</dbReference>
<feature type="active site" evidence="9">
    <location>
        <position position="122"/>
    </location>
</feature>
<dbReference type="AlphaFoldDB" id="E3CYD0"/>
<evidence type="ECO:0000259" key="11">
    <source>
        <dbReference type="PROSITE" id="PS50142"/>
    </source>
</evidence>
<dbReference type="PANTHER" id="PTHR11207:SF0">
    <property type="entry name" value="RIBONUCLEASE 3"/>
    <property type="match status" value="1"/>
</dbReference>
<dbReference type="GO" id="GO:0004525">
    <property type="term" value="F:ribonuclease III activity"/>
    <property type="evidence" value="ECO:0007669"/>
    <property type="project" value="UniProtKB-UniRule"/>
</dbReference>
<dbReference type="EMBL" id="CM001022">
    <property type="protein sequence ID" value="EFQ23663.1"/>
    <property type="molecule type" value="Genomic_DNA"/>
</dbReference>
<dbReference type="PANTHER" id="PTHR11207">
    <property type="entry name" value="RIBONUCLEASE III"/>
    <property type="match status" value="1"/>
</dbReference>
<comment type="cofactor">
    <cofactor evidence="9">
        <name>Mg(2+)</name>
        <dbReference type="ChEBI" id="CHEBI:18420"/>
    </cofactor>
</comment>
<keyword evidence="6 9" id="KW-0255">Endonuclease</keyword>
<dbReference type="Proteomes" id="UP000005096">
    <property type="component" value="Chromosome"/>
</dbReference>
<feature type="binding site" evidence="9">
    <location>
        <position position="119"/>
    </location>
    <ligand>
        <name>Mg(2+)</name>
        <dbReference type="ChEBI" id="CHEBI:18420"/>
    </ligand>
</feature>
<feature type="binding site" evidence="9">
    <location>
        <position position="122"/>
    </location>
    <ligand>
        <name>Mg(2+)</name>
        <dbReference type="ChEBI" id="CHEBI:18420"/>
    </ligand>
</feature>
<evidence type="ECO:0000313" key="13">
    <source>
        <dbReference type="Proteomes" id="UP000005096"/>
    </source>
</evidence>
<dbReference type="InterPro" id="IPR000999">
    <property type="entry name" value="RNase_III_dom"/>
</dbReference>
<evidence type="ECO:0000259" key="10">
    <source>
        <dbReference type="PROSITE" id="PS50137"/>
    </source>
</evidence>
<evidence type="ECO:0000256" key="5">
    <source>
        <dbReference type="ARBA" id="ARBA00022722"/>
    </source>
</evidence>
<dbReference type="PROSITE" id="PS50137">
    <property type="entry name" value="DS_RBD"/>
    <property type="match status" value="1"/>
</dbReference>
<dbReference type="OrthoDB" id="9805026at2"/>
<keyword evidence="5 9" id="KW-0540">Nuclease</keyword>
<sequence>MTKGIQPPAFLGRALRYRFHRQELLTEALTHASFANESGLSRCNERLEFLGDAVLELCVSERLYRERPDAEEGDLTRWRSALVCAPNLARWGRLWGIPACLLLGKGFRRGGPNENMVADAFEAVLGAIYLDGGLDAVREVLHPLPLPEVLEEGKDPKSRLQEVLQGQGHPCPRYELREQSGPPHERWFVVEVSCGEQVLASGEGRSLREAERCAANRALESMQPVALSGEEG</sequence>
<keyword evidence="9" id="KW-0819">tRNA processing</keyword>
<dbReference type="SMART" id="SM00535">
    <property type="entry name" value="RIBOc"/>
    <property type="match status" value="1"/>
</dbReference>
<keyword evidence="13" id="KW-1185">Reference proteome</keyword>
<dbReference type="GO" id="GO:0019843">
    <property type="term" value="F:rRNA binding"/>
    <property type="evidence" value="ECO:0007669"/>
    <property type="project" value="UniProtKB-KW"/>
</dbReference>
<dbReference type="Pfam" id="PF14622">
    <property type="entry name" value="Ribonucleas_3_3"/>
    <property type="match status" value="1"/>
</dbReference>
<keyword evidence="9" id="KW-0479">Metal-binding</keyword>
<keyword evidence="4 9" id="KW-0507">mRNA processing</keyword>
<dbReference type="SUPFAM" id="SSF69065">
    <property type="entry name" value="RNase III domain-like"/>
    <property type="match status" value="1"/>
</dbReference>
<dbReference type="CDD" id="cd10845">
    <property type="entry name" value="DSRM_RNAse_III_family"/>
    <property type="match status" value="1"/>
</dbReference>
<dbReference type="EC" id="3.1.26.3" evidence="9"/>
<name>E3CYD0_9BACT</name>
<dbReference type="CDD" id="cd00593">
    <property type="entry name" value="RIBOc"/>
    <property type="match status" value="1"/>
</dbReference>
<feature type="active site" evidence="9">
    <location>
        <position position="52"/>
    </location>
</feature>
<feature type="domain" description="DRBM" evidence="10">
    <location>
        <begin position="155"/>
        <end position="224"/>
    </location>
</feature>
<dbReference type="GO" id="GO:0006364">
    <property type="term" value="P:rRNA processing"/>
    <property type="evidence" value="ECO:0007669"/>
    <property type="project" value="UniProtKB-UniRule"/>
</dbReference>
<comment type="similarity">
    <text evidence="2">Belongs to the ribonuclease III family.</text>
</comment>
<evidence type="ECO:0000256" key="3">
    <source>
        <dbReference type="ARBA" id="ARBA00022552"/>
    </source>
</evidence>
<keyword evidence="7 9" id="KW-0378">Hydrolase</keyword>
<dbReference type="InterPro" id="IPR011907">
    <property type="entry name" value="RNase_III"/>
</dbReference>
<evidence type="ECO:0000256" key="1">
    <source>
        <dbReference type="ARBA" id="ARBA00000109"/>
    </source>
</evidence>
<dbReference type="HAMAP" id="MF_00104">
    <property type="entry name" value="RNase_III"/>
    <property type="match status" value="1"/>
</dbReference>
<dbReference type="RefSeq" id="WP_006300865.1">
    <property type="nucleotide sequence ID" value="NZ_CM001022.1"/>
</dbReference>
<dbReference type="Gene3D" id="3.30.160.20">
    <property type="match status" value="1"/>
</dbReference>
<dbReference type="GO" id="GO:0046872">
    <property type="term" value="F:metal ion binding"/>
    <property type="evidence" value="ECO:0007669"/>
    <property type="project" value="UniProtKB-KW"/>
</dbReference>
<keyword evidence="9" id="KW-0963">Cytoplasm</keyword>
<evidence type="ECO:0000256" key="7">
    <source>
        <dbReference type="ARBA" id="ARBA00022801"/>
    </source>
</evidence>
<accession>E3CYD0</accession>
<dbReference type="Pfam" id="PF00035">
    <property type="entry name" value="dsrm"/>
    <property type="match status" value="1"/>
</dbReference>
<dbReference type="NCBIfam" id="TIGR02191">
    <property type="entry name" value="RNaseIII"/>
    <property type="match status" value="1"/>
</dbReference>
<evidence type="ECO:0000256" key="9">
    <source>
        <dbReference type="HAMAP-Rule" id="MF_00104"/>
    </source>
</evidence>
<dbReference type="GO" id="GO:0003725">
    <property type="term" value="F:double-stranded RNA binding"/>
    <property type="evidence" value="ECO:0007669"/>
    <property type="project" value="TreeGrafter"/>
</dbReference>
<evidence type="ECO:0000256" key="6">
    <source>
        <dbReference type="ARBA" id="ARBA00022759"/>
    </source>
</evidence>
<dbReference type="eggNOG" id="COG0571">
    <property type="taxonomic scope" value="Bacteria"/>
</dbReference>